<organism evidence="1 2">
    <name type="scientific">Smallanthus sonchifolius</name>
    <dbReference type="NCBI Taxonomy" id="185202"/>
    <lineage>
        <taxon>Eukaryota</taxon>
        <taxon>Viridiplantae</taxon>
        <taxon>Streptophyta</taxon>
        <taxon>Embryophyta</taxon>
        <taxon>Tracheophyta</taxon>
        <taxon>Spermatophyta</taxon>
        <taxon>Magnoliopsida</taxon>
        <taxon>eudicotyledons</taxon>
        <taxon>Gunneridae</taxon>
        <taxon>Pentapetalae</taxon>
        <taxon>asterids</taxon>
        <taxon>campanulids</taxon>
        <taxon>Asterales</taxon>
        <taxon>Asteraceae</taxon>
        <taxon>Asteroideae</taxon>
        <taxon>Heliantheae alliance</taxon>
        <taxon>Millerieae</taxon>
        <taxon>Smallanthus</taxon>
    </lineage>
</organism>
<dbReference type="EMBL" id="CM042031">
    <property type="protein sequence ID" value="KAI3784050.1"/>
    <property type="molecule type" value="Genomic_DNA"/>
</dbReference>
<accession>A0ACB9GKR1</accession>
<evidence type="ECO:0000313" key="1">
    <source>
        <dbReference type="EMBL" id="KAI3784050.1"/>
    </source>
</evidence>
<reference evidence="1 2" key="2">
    <citation type="journal article" date="2022" name="Mol. Ecol. Resour.">
        <title>The genomes of chicory, endive, great burdock and yacon provide insights into Asteraceae paleo-polyploidization history and plant inulin production.</title>
        <authorList>
            <person name="Fan W."/>
            <person name="Wang S."/>
            <person name="Wang H."/>
            <person name="Wang A."/>
            <person name="Jiang F."/>
            <person name="Liu H."/>
            <person name="Zhao H."/>
            <person name="Xu D."/>
            <person name="Zhang Y."/>
        </authorList>
    </citation>
    <scope>NUCLEOTIDE SEQUENCE [LARGE SCALE GENOMIC DNA]</scope>
    <source>
        <strain evidence="2">cv. Yunnan</strain>
        <tissue evidence="1">Leaves</tissue>
    </source>
</reference>
<dbReference type="Proteomes" id="UP001056120">
    <property type="component" value="Linkage Group LG14"/>
</dbReference>
<gene>
    <name evidence="1" type="ORF">L1987_43142</name>
</gene>
<proteinExistence type="predicted"/>
<sequence>MDEFKVHSSKTRSAKRKRGAKIITSDDDNTPICTLKTQHSSRVRTDSEEEVKENVSRRYLTRLRKIESKNKQDESFDLNKMVGSSEDEEDNDGVDESESEGESLSGFIVESYESASSCDSESGDSADESEDVLNEYKETLEKIGRKKVLNLKWDLEGDMLSDFRKDPGLCMRAVCALYRQQTADEKASKETICQNEQGFSHTDASRASTLAEFLTDGDPNGDLNKTVEELTRMG</sequence>
<comment type="caution">
    <text evidence="1">The sequence shown here is derived from an EMBL/GenBank/DDBJ whole genome shotgun (WGS) entry which is preliminary data.</text>
</comment>
<reference evidence="2" key="1">
    <citation type="journal article" date="2022" name="Mol. Ecol. Resour.">
        <title>The genomes of chicory, endive, great burdock and yacon provide insights into Asteraceae palaeo-polyploidization history and plant inulin production.</title>
        <authorList>
            <person name="Fan W."/>
            <person name="Wang S."/>
            <person name="Wang H."/>
            <person name="Wang A."/>
            <person name="Jiang F."/>
            <person name="Liu H."/>
            <person name="Zhao H."/>
            <person name="Xu D."/>
            <person name="Zhang Y."/>
        </authorList>
    </citation>
    <scope>NUCLEOTIDE SEQUENCE [LARGE SCALE GENOMIC DNA]</scope>
    <source>
        <strain evidence="2">cv. Yunnan</strain>
    </source>
</reference>
<keyword evidence="2" id="KW-1185">Reference proteome</keyword>
<protein>
    <submittedName>
        <fullName evidence="1">Uncharacterized protein</fullName>
    </submittedName>
</protein>
<name>A0ACB9GKR1_9ASTR</name>
<evidence type="ECO:0000313" key="2">
    <source>
        <dbReference type="Proteomes" id="UP001056120"/>
    </source>
</evidence>